<organism evidence="2 3">
    <name type="scientific">Henosepilachna vigintioctopunctata</name>
    <dbReference type="NCBI Taxonomy" id="420089"/>
    <lineage>
        <taxon>Eukaryota</taxon>
        <taxon>Metazoa</taxon>
        <taxon>Ecdysozoa</taxon>
        <taxon>Arthropoda</taxon>
        <taxon>Hexapoda</taxon>
        <taxon>Insecta</taxon>
        <taxon>Pterygota</taxon>
        <taxon>Neoptera</taxon>
        <taxon>Endopterygota</taxon>
        <taxon>Coleoptera</taxon>
        <taxon>Polyphaga</taxon>
        <taxon>Cucujiformia</taxon>
        <taxon>Coccinelloidea</taxon>
        <taxon>Coccinellidae</taxon>
        <taxon>Epilachninae</taxon>
        <taxon>Epilachnini</taxon>
        <taxon>Henosepilachna</taxon>
    </lineage>
</organism>
<dbReference type="EMBL" id="JARQZJ010000046">
    <property type="protein sequence ID" value="KAK9878315.1"/>
    <property type="molecule type" value="Genomic_DNA"/>
</dbReference>
<name>A0AAW1UE26_9CUCU</name>
<evidence type="ECO:0000313" key="3">
    <source>
        <dbReference type="Proteomes" id="UP001431783"/>
    </source>
</evidence>
<proteinExistence type="predicted"/>
<evidence type="ECO:0000256" key="1">
    <source>
        <dbReference type="SAM" id="MobiDB-lite"/>
    </source>
</evidence>
<feature type="region of interest" description="Disordered" evidence="1">
    <location>
        <begin position="132"/>
        <end position="190"/>
    </location>
</feature>
<dbReference type="AlphaFoldDB" id="A0AAW1UE26"/>
<comment type="caution">
    <text evidence="2">The sequence shown here is derived from an EMBL/GenBank/DDBJ whole genome shotgun (WGS) entry which is preliminary data.</text>
</comment>
<evidence type="ECO:0008006" key="4">
    <source>
        <dbReference type="Google" id="ProtNLM"/>
    </source>
</evidence>
<keyword evidence="3" id="KW-1185">Reference proteome</keyword>
<protein>
    <recommendedName>
        <fullName evidence="4">Chromo domain-containing protein</fullName>
    </recommendedName>
</protein>
<accession>A0AAW1UE26</accession>
<feature type="compositionally biased region" description="Basic and acidic residues" evidence="1">
    <location>
        <begin position="132"/>
        <end position="145"/>
    </location>
</feature>
<gene>
    <name evidence="2" type="ORF">WA026_021330</name>
</gene>
<evidence type="ECO:0000313" key="2">
    <source>
        <dbReference type="EMBL" id="KAK9878315.1"/>
    </source>
</evidence>
<dbReference type="Proteomes" id="UP001431783">
    <property type="component" value="Unassembled WGS sequence"/>
</dbReference>
<feature type="compositionally biased region" description="Basic and acidic residues" evidence="1">
    <location>
        <begin position="171"/>
        <end position="190"/>
    </location>
</feature>
<sequence>MTKAKNISEGISITTTTKDDFRALTKMLDHAKYEYHTYQLEEEKNLNKVIDGISCEMNEEGVEQDLISEGYQPIKITRPTRSNRISKNPMAMILRRREKTYSVYIRWIHPSNESWNEYRPIPKRTYYRDIKEESRNDERSSHSEEQNEQDTTGYGKQRQTKTRHVGTPEENSEKWKIEWQPCRNEESEQI</sequence>
<reference evidence="2 3" key="1">
    <citation type="submission" date="2023-03" db="EMBL/GenBank/DDBJ databases">
        <title>Genome insight into feeding habits of ladybird beetles.</title>
        <authorList>
            <person name="Li H.-S."/>
            <person name="Huang Y.-H."/>
            <person name="Pang H."/>
        </authorList>
    </citation>
    <scope>NUCLEOTIDE SEQUENCE [LARGE SCALE GENOMIC DNA]</scope>
    <source>
        <strain evidence="2">SYSU_2023b</strain>
        <tissue evidence="2">Whole body</tissue>
    </source>
</reference>